<gene>
    <name evidence="1" type="ORF">GWI33_006867</name>
</gene>
<protein>
    <submittedName>
        <fullName evidence="1">Uncharacterized protein</fullName>
    </submittedName>
</protein>
<organism evidence="1 2">
    <name type="scientific">Rhynchophorus ferrugineus</name>
    <name type="common">Red palm weevil</name>
    <name type="synonym">Curculio ferrugineus</name>
    <dbReference type="NCBI Taxonomy" id="354439"/>
    <lineage>
        <taxon>Eukaryota</taxon>
        <taxon>Metazoa</taxon>
        <taxon>Ecdysozoa</taxon>
        <taxon>Arthropoda</taxon>
        <taxon>Hexapoda</taxon>
        <taxon>Insecta</taxon>
        <taxon>Pterygota</taxon>
        <taxon>Neoptera</taxon>
        <taxon>Endopterygota</taxon>
        <taxon>Coleoptera</taxon>
        <taxon>Polyphaga</taxon>
        <taxon>Cucujiformia</taxon>
        <taxon>Curculionidae</taxon>
        <taxon>Dryophthorinae</taxon>
        <taxon>Rhynchophorus</taxon>
    </lineage>
</organism>
<dbReference type="EMBL" id="JAACXV010000346">
    <property type="protein sequence ID" value="KAF7279707.1"/>
    <property type="molecule type" value="Genomic_DNA"/>
</dbReference>
<dbReference type="Proteomes" id="UP000625711">
    <property type="component" value="Unassembled WGS sequence"/>
</dbReference>
<sequence length="74" mass="8133">MGGVTLLLIQTRRRRHMVAISLNQFRLDRISHGGYTGKGSDAWTAQLSIRGEIAVAGDEIDAISKIFTYNNALS</sequence>
<comment type="caution">
    <text evidence="1">The sequence shown here is derived from an EMBL/GenBank/DDBJ whole genome shotgun (WGS) entry which is preliminary data.</text>
</comment>
<dbReference type="AlphaFoldDB" id="A0A834IEB1"/>
<accession>A0A834IEB1</accession>
<proteinExistence type="predicted"/>
<evidence type="ECO:0000313" key="2">
    <source>
        <dbReference type="Proteomes" id="UP000625711"/>
    </source>
</evidence>
<reference evidence="1" key="1">
    <citation type="submission" date="2020-08" db="EMBL/GenBank/DDBJ databases">
        <title>Genome sequencing and assembly of the red palm weevil Rhynchophorus ferrugineus.</title>
        <authorList>
            <person name="Dias G.B."/>
            <person name="Bergman C.M."/>
            <person name="Manee M."/>
        </authorList>
    </citation>
    <scope>NUCLEOTIDE SEQUENCE</scope>
    <source>
        <strain evidence="1">AA-2017</strain>
        <tissue evidence="1">Whole larva</tissue>
    </source>
</reference>
<evidence type="ECO:0000313" key="1">
    <source>
        <dbReference type="EMBL" id="KAF7279707.1"/>
    </source>
</evidence>
<name>A0A834IEB1_RHYFE</name>
<keyword evidence="2" id="KW-1185">Reference proteome</keyword>